<dbReference type="InterPro" id="IPR006580">
    <property type="entry name" value="Znf_TTF"/>
</dbReference>
<evidence type="ECO:0000313" key="3">
    <source>
        <dbReference type="EMBL" id="KAK0144413.1"/>
    </source>
</evidence>
<dbReference type="Proteomes" id="UP001174136">
    <property type="component" value="Unassembled WGS sequence"/>
</dbReference>
<proteinExistence type="predicted"/>
<gene>
    <name evidence="3" type="ORF">N1851_017197</name>
</gene>
<organism evidence="3 4">
    <name type="scientific">Merluccius polli</name>
    <name type="common">Benguela hake</name>
    <name type="synonym">Merluccius cadenati</name>
    <dbReference type="NCBI Taxonomy" id="89951"/>
    <lineage>
        <taxon>Eukaryota</taxon>
        <taxon>Metazoa</taxon>
        <taxon>Chordata</taxon>
        <taxon>Craniata</taxon>
        <taxon>Vertebrata</taxon>
        <taxon>Euteleostomi</taxon>
        <taxon>Actinopterygii</taxon>
        <taxon>Neopterygii</taxon>
        <taxon>Teleostei</taxon>
        <taxon>Neoteleostei</taxon>
        <taxon>Acanthomorphata</taxon>
        <taxon>Zeiogadaria</taxon>
        <taxon>Gadariae</taxon>
        <taxon>Gadiformes</taxon>
        <taxon>Gadoidei</taxon>
        <taxon>Merlucciidae</taxon>
        <taxon>Merluccius</taxon>
    </lineage>
</organism>
<evidence type="ECO:0000259" key="2">
    <source>
        <dbReference type="SMART" id="SM00597"/>
    </source>
</evidence>
<dbReference type="SMART" id="SM00597">
    <property type="entry name" value="ZnF_TTF"/>
    <property type="match status" value="1"/>
</dbReference>
<keyword evidence="4" id="KW-1185">Reference proteome</keyword>
<dbReference type="AlphaFoldDB" id="A0AA47MPT9"/>
<protein>
    <recommendedName>
        <fullName evidence="2">TTF-type domain-containing protein</fullName>
    </recommendedName>
</protein>
<evidence type="ECO:0000313" key="4">
    <source>
        <dbReference type="Proteomes" id="UP001174136"/>
    </source>
</evidence>
<feature type="compositionally biased region" description="Polar residues" evidence="1">
    <location>
        <begin position="30"/>
        <end position="49"/>
    </location>
</feature>
<dbReference type="EMBL" id="JAOPHQ010003135">
    <property type="protein sequence ID" value="KAK0144413.1"/>
    <property type="molecule type" value="Genomic_DNA"/>
</dbReference>
<comment type="caution">
    <text evidence="3">The sequence shown here is derived from an EMBL/GenBank/DDBJ whole genome shotgun (WGS) entry which is preliminary data.</text>
</comment>
<reference evidence="3" key="1">
    <citation type="journal article" date="2023" name="Front. Mar. Sci.">
        <title>A new Merluccius polli reference genome to investigate the effects of global change in West African waters.</title>
        <authorList>
            <person name="Mateo J.L."/>
            <person name="Blanco-Fernandez C."/>
            <person name="Garcia-Vazquez E."/>
            <person name="Machado-Schiaffino G."/>
        </authorList>
    </citation>
    <scope>NUCLEOTIDE SEQUENCE</scope>
    <source>
        <strain evidence="3">C29</strain>
        <tissue evidence="3">Fin</tissue>
    </source>
</reference>
<evidence type="ECO:0000256" key="1">
    <source>
        <dbReference type="SAM" id="MobiDB-lite"/>
    </source>
</evidence>
<accession>A0AA47MPT9</accession>
<feature type="compositionally biased region" description="Basic and acidic residues" evidence="1">
    <location>
        <begin position="50"/>
        <end position="67"/>
    </location>
</feature>
<feature type="region of interest" description="Disordered" evidence="1">
    <location>
        <begin position="1"/>
        <end position="69"/>
    </location>
</feature>
<feature type="domain" description="TTF-type" evidence="2">
    <location>
        <begin position="84"/>
        <end position="175"/>
    </location>
</feature>
<sequence length="200" mass="23073">MKRQQQRSLNDFFLQGKKKKKGNRSDEVQLDTNSEGESGKASTAELQGDQSRDRQLRDTEVRAERTESYQPHPKFIETQVLSNRTLSFQERWYKDFPWLHYDAVQKGVLCFYCMRVYQDKPTPFAVKSEPAFITSGFKNWKKAIEKFKAHESSHTHCHAVSVTAQENHPVNAQLSSALANTQSDNRHCLGKIMSSIKYLA</sequence>
<name>A0AA47MPT9_MERPO</name>